<feature type="region of interest" description="Disordered" evidence="1">
    <location>
        <begin position="1"/>
        <end position="52"/>
    </location>
</feature>
<feature type="compositionally biased region" description="Polar residues" evidence="1">
    <location>
        <begin position="106"/>
        <end position="120"/>
    </location>
</feature>
<sequence>MSGILHKAENAILGHQQETKDSDENQLEDSGKSGVHQPHKSKLANKIDPRIHRNHGSGEFKYYIHVHEHHVHIMIHMYLRLAGHQDFDFDSEPSASMSMIPDRTKTGGNSQPYTEDNMTDGNKGPYNTDVADEFEQRVISEDQGRGLEEVKITRPTKQDRLVGV</sequence>
<proteinExistence type="predicted"/>
<organism evidence="2 3">
    <name type="scientific">Penicillium malachiteum</name>
    <dbReference type="NCBI Taxonomy" id="1324776"/>
    <lineage>
        <taxon>Eukaryota</taxon>
        <taxon>Fungi</taxon>
        <taxon>Dikarya</taxon>
        <taxon>Ascomycota</taxon>
        <taxon>Pezizomycotina</taxon>
        <taxon>Eurotiomycetes</taxon>
        <taxon>Eurotiomycetidae</taxon>
        <taxon>Eurotiales</taxon>
        <taxon>Aspergillaceae</taxon>
        <taxon>Penicillium</taxon>
    </lineage>
</organism>
<accession>A0AAD6MT37</accession>
<evidence type="ECO:0000256" key="1">
    <source>
        <dbReference type="SAM" id="MobiDB-lite"/>
    </source>
</evidence>
<comment type="caution">
    <text evidence="2">The sequence shown here is derived from an EMBL/GenBank/DDBJ whole genome shotgun (WGS) entry which is preliminary data.</text>
</comment>
<gene>
    <name evidence="2" type="ORF">N7493_009123</name>
</gene>
<dbReference type="AlphaFoldDB" id="A0AAD6MT37"/>
<reference evidence="2" key="1">
    <citation type="journal article" date="2023" name="IMA Fungus">
        <title>Comparative genomic study of the Penicillium genus elucidates a diverse pangenome and 15 lateral gene transfer events.</title>
        <authorList>
            <person name="Petersen C."/>
            <person name="Sorensen T."/>
            <person name="Nielsen M.R."/>
            <person name="Sondergaard T.E."/>
            <person name="Sorensen J.L."/>
            <person name="Fitzpatrick D.A."/>
            <person name="Frisvad J.C."/>
            <person name="Nielsen K.L."/>
        </authorList>
    </citation>
    <scope>NUCLEOTIDE SEQUENCE</scope>
    <source>
        <strain evidence="2">IBT 17514</strain>
    </source>
</reference>
<dbReference type="Proteomes" id="UP001215712">
    <property type="component" value="Unassembled WGS sequence"/>
</dbReference>
<name>A0AAD6MT37_9EURO</name>
<dbReference type="EMBL" id="JAQJAN010000013">
    <property type="protein sequence ID" value="KAJ5712655.1"/>
    <property type="molecule type" value="Genomic_DNA"/>
</dbReference>
<protein>
    <submittedName>
        <fullName evidence="2">Uncharacterized protein</fullName>
    </submittedName>
</protein>
<keyword evidence="3" id="KW-1185">Reference proteome</keyword>
<feature type="region of interest" description="Disordered" evidence="1">
    <location>
        <begin position="93"/>
        <end position="128"/>
    </location>
</feature>
<evidence type="ECO:0000313" key="2">
    <source>
        <dbReference type="EMBL" id="KAJ5712655.1"/>
    </source>
</evidence>
<evidence type="ECO:0000313" key="3">
    <source>
        <dbReference type="Proteomes" id="UP001215712"/>
    </source>
</evidence>
<reference evidence="2" key="2">
    <citation type="submission" date="2023-01" db="EMBL/GenBank/DDBJ databases">
        <authorList>
            <person name="Petersen C."/>
        </authorList>
    </citation>
    <scope>NUCLEOTIDE SEQUENCE</scope>
    <source>
        <strain evidence="2">IBT 17514</strain>
    </source>
</reference>